<sequence length="117" mass="14165">LVHISDKINMELSTEHQSIDQCMLKYELIKQTYLMIVDMMCRSELYQSIEQKILMGELENDYRNETCQLPTSNNIRDIKVIEHLISKRFYYLRAFNKELFYHQLLWRLLEEISSQSP</sequence>
<feature type="non-terminal residue" evidence="1">
    <location>
        <position position="117"/>
    </location>
</feature>
<organism evidence="1">
    <name type="scientific">Schistosoma haematobium</name>
    <name type="common">Blood fluke</name>
    <dbReference type="NCBI Taxonomy" id="6185"/>
    <lineage>
        <taxon>Eukaryota</taxon>
        <taxon>Metazoa</taxon>
        <taxon>Spiralia</taxon>
        <taxon>Lophotrochozoa</taxon>
        <taxon>Platyhelminthes</taxon>
        <taxon>Trematoda</taxon>
        <taxon>Digenea</taxon>
        <taxon>Strigeidida</taxon>
        <taxon>Schistosomatoidea</taxon>
        <taxon>Schistosomatidae</taxon>
        <taxon>Schistosoma</taxon>
    </lineage>
</organism>
<accession>A0A095ALB2</accession>
<reference evidence="1" key="1">
    <citation type="journal article" date="2012" name="Nat. Genet.">
        <title>Whole-genome sequence of Schistosoma haematobium.</title>
        <authorList>
            <person name="Young N.D."/>
            <person name="Jex A.R."/>
            <person name="Li B."/>
            <person name="Liu S."/>
            <person name="Yang L."/>
            <person name="Xiong Z."/>
            <person name="Li Y."/>
            <person name="Cantacessi C."/>
            <person name="Hall R.S."/>
            <person name="Xu X."/>
            <person name="Chen F."/>
            <person name="Wu X."/>
            <person name="Zerlotini A."/>
            <person name="Oliveira G."/>
            <person name="Hofmann A."/>
            <person name="Zhang G."/>
            <person name="Fang X."/>
            <person name="Kang Y."/>
            <person name="Campbell B.E."/>
            <person name="Loukas A."/>
            <person name="Ranganathan S."/>
            <person name="Rollinson D."/>
            <person name="Rinaldi G."/>
            <person name="Brindley P.J."/>
            <person name="Yang H."/>
            <person name="Wang J."/>
            <person name="Wang J."/>
            <person name="Gasser R.B."/>
        </authorList>
    </citation>
    <scope>NUCLEOTIDE SEQUENCE [LARGE SCALE GENOMIC DNA]</scope>
</reference>
<feature type="non-terminal residue" evidence="1">
    <location>
        <position position="1"/>
    </location>
</feature>
<dbReference type="AlphaFoldDB" id="A0A095ALB2"/>
<name>A0A095ALB2_SCHHA</name>
<protein>
    <submittedName>
        <fullName evidence="1">Uncharacterized protein</fullName>
    </submittedName>
</protein>
<proteinExistence type="predicted"/>
<evidence type="ECO:0000313" key="1">
    <source>
        <dbReference type="EMBL" id="KGB34896.1"/>
    </source>
</evidence>
<dbReference type="EMBL" id="KL250641">
    <property type="protein sequence ID" value="KGB34896.1"/>
    <property type="molecule type" value="Genomic_DNA"/>
</dbReference>
<gene>
    <name evidence="1" type="ORF">MS3_03120</name>
</gene>